<dbReference type="Proteomes" id="UP000292958">
    <property type="component" value="Unassembled WGS sequence"/>
</dbReference>
<dbReference type="EMBL" id="SHKW01000002">
    <property type="protein sequence ID" value="RZU35693.1"/>
    <property type="molecule type" value="Genomic_DNA"/>
</dbReference>
<gene>
    <name evidence="1" type="ORF">BDD14_5785</name>
</gene>
<proteinExistence type="predicted"/>
<name>A0A4Q7YGB8_9BACT</name>
<protein>
    <submittedName>
        <fullName evidence="1">Uncharacterized protein</fullName>
    </submittedName>
</protein>
<evidence type="ECO:0000313" key="2">
    <source>
        <dbReference type="Proteomes" id="UP000292958"/>
    </source>
</evidence>
<organism evidence="1 2">
    <name type="scientific">Edaphobacter modestus</name>
    <dbReference type="NCBI Taxonomy" id="388466"/>
    <lineage>
        <taxon>Bacteria</taxon>
        <taxon>Pseudomonadati</taxon>
        <taxon>Acidobacteriota</taxon>
        <taxon>Terriglobia</taxon>
        <taxon>Terriglobales</taxon>
        <taxon>Acidobacteriaceae</taxon>
        <taxon>Edaphobacter</taxon>
    </lineage>
</organism>
<evidence type="ECO:0000313" key="1">
    <source>
        <dbReference type="EMBL" id="RZU35693.1"/>
    </source>
</evidence>
<sequence>MPSYKYLTLSQPNLSPPNPELRMGQRHFGFAELRHYCFAVTARVGAR</sequence>
<accession>A0A4Q7YGB8</accession>
<keyword evidence="2" id="KW-1185">Reference proteome</keyword>
<reference evidence="1 2" key="1">
    <citation type="submission" date="2019-02" db="EMBL/GenBank/DDBJ databases">
        <title>Genomic Encyclopedia of Archaeal and Bacterial Type Strains, Phase II (KMG-II): from individual species to whole genera.</title>
        <authorList>
            <person name="Goeker M."/>
        </authorList>
    </citation>
    <scope>NUCLEOTIDE SEQUENCE [LARGE SCALE GENOMIC DNA]</scope>
    <source>
        <strain evidence="1 2">DSM 18101</strain>
    </source>
</reference>
<dbReference type="AlphaFoldDB" id="A0A4Q7YGB8"/>
<comment type="caution">
    <text evidence="1">The sequence shown here is derived from an EMBL/GenBank/DDBJ whole genome shotgun (WGS) entry which is preliminary data.</text>
</comment>